<dbReference type="Proteomes" id="UP001596500">
    <property type="component" value="Unassembled WGS sequence"/>
</dbReference>
<reference evidence="2" key="1">
    <citation type="journal article" date="2019" name="Int. J. Syst. Evol. Microbiol.">
        <title>The Global Catalogue of Microorganisms (GCM) 10K type strain sequencing project: providing services to taxonomists for standard genome sequencing and annotation.</title>
        <authorList>
            <consortium name="The Broad Institute Genomics Platform"/>
            <consortium name="The Broad Institute Genome Sequencing Center for Infectious Disease"/>
            <person name="Wu L."/>
            <person name="Ma J."/>
        </authorList>
    </citation>
    <scope>NUCLEOTIDE SEQUENCE [LARGE SCALE GENOMIC DNA]</scope>
    <source>
        <strain evidence="2">CGMCC 1.12942</strain>
    </source>
</reference>
<evidence type="ECO:0000313" key="1">
    <source>
        <dbReference type="EMBL" id="MFC7441169.1"/>
    </source>
</evidence>
<dbReference type="EMBL" id="JBHTBW010000020">
    <property type="protein sequence ID" value="MFC7441169.1"/>
    <property type="molecule type" value="Genomic_DNA"/>
</dbReference>
<keyword evidence="2" id="KW-1185">Reference proteome</keyword>
<dbReference type="RefSeq" id="WP_379864458.1">
    <property type="nucleotide sequence ID" value="NZ_JBHTBW010000020.1"/>
</dbReference>
<evidence type="ECO:0000313" key="2">
    <source>
        <dbReference type="Proteomes" id="UP001596500"/>
    </source>
</evidence>
<gene>
    <name evidence="1" type="ORF">ACFQNG_08370</name>
</gene>
<proteinExistence type="predicted"/>
<protein>
    <submittedName>
        <fullName evidence="1">Uncharacterized protein</fullName>
    </submittedName>
</protein>
<accession>A0ABW2RJH1</accession>
<name>A0ABW2RJH1_9BACL</name>
<comment type="caution">
    <text evidence="1">The sequence shown here is derived from an EMBL/GenBank/DDBJ whole genome shotgun (WGS) entry which is preliminary data.</text>
</comment>
<sequence>MGDGNPGQDTDYIEAFSEYDVCPSCGGVNRYVFDKNGNKKPYLGVIEQFSIKHPNVTIVMYDSKGRKLIRKGIDDFPELVFKQYPELVKQKHPNIYKKLAGS</sequence>
<organism evidence="1 2">
    <name type="scientific">Laceyella putida</name>
    <dbReference type="NCBI Taxonomy" id="110101"/>
    <lineage>
        <taxon>Bacteria</taxon>
        <taxon>Bacillati</taxon>
        <taxon>Bacillota</taxon>
        <taxon>Bacilli</taxon>
        <taxon>Bacillales</taxon>
        <taxon>Thermoactinomycetaceae</taxon>
        <taxon>Laceyella</taxon>
    </lineage>
</organism>